<organism evidence="2 3">
    <name type="scientific">Mucor plumbeus</name>
    <dbReference type="NCBI Taxonomy" id="97098"/>
    <lineage>
        <taxon>Eukaryota</taxon>
        <taxon>Fungi</taxon>
        <taxon>Fungi incertae sedis</taxon>
        <taxon>Mucoromycota</taxon>
        <taxon>Mucoromycotina</taxon>
        <taxon>Mucoromycetes</taxon>
        <taxon>Mucorales</taxon>
        <taxon>Mucorineae</taxon>
        <taxon>Mucoraceae</taxon>
        <taxon>Mucor</taxon>
    </lineage>
</organism>
<dbReference type="SUPFAM" id="SSF55785">
    <property type="entry name" value="PYP-like sensor domain (PAS domain)"/>
    <property type="match status" value="3"/>
</dbReference>
<comment type="caution">
    <text evidence="2">The sequence shown here is derived from an EMBL/GenBank/DDBJ whole genome shotgun (WGS) entry which is preliminary data.</text>
</comment>
<name>A0A8H7UUR0_9FUNG</name>
<dbReference type="PROSITE" id="PS50112">
    <property type="entry name" value="PAS"/>
    <property type="match status" value="2"/>
</dbReference>
<dbReference type="Gene3D" id="3.30.450.20">
    <property type="entry name" value="PAS domain"/>
    <property type="match status" value="3"/>
</dbReference>
<accession>A0A8H7UUR0</accession>
<sequence length="522" mass="60239">MEINFISIYDNTPKAKYLFVSESVTDVLGYLPEELLGESGYNLTHPNERQALGVIHSTNVQNERMSSVTTCRARHKDGHYVACDIVVHYCYDVLICTTFTVVSSNCIKHNMRASSADEVFVIQPDGSIRLTGVWNDSQERMKKLFTEKYPWDINNLVLNEQEPRFCLFINRYTTESLIVFATQMSPHDKENVMKSIELSKSTDIINRLRFNWLRQDTQELIPIEAVHTLPFLQIKFLFLFSCSPFFLFTMEINYITIYDCSPNANFLFISESIKDALGYYPEELLGQTGYILTHPEEREALGLIHSNNVKNERMSSVVPYRAKHKEGHYVLIDVVAHFCYDVLICTNFAVISIDSIKHKMRASSADESYTIQPDGSIRLTGKWSNTQDNMKHLLSKEYPWNINAYLTTIQEPRFCLFLNRYSIQLNIVFASEMCERMVGMSQIYCIGDSLYDYIASKDIENVKRQIEITKSKGLISRLRLKWSQKNENDETLIPIEAVVSCTHDGLVLVARLMSPLKTIYYV</sequence>
<dbReference type="AlphaFoldDB" id="A0A8H7UUR0"/>
<dbReference type="Proteomes" id="UP000650833">
    <property type="component" value="Unassembled WGS sequence"/>
</dbReference>
<evidence type="ECO:0000313" key="3">
    <source>
        <dbReference type="Proteomes" id="UP000650833"/>
    </source>
</evidence>
<proteinExistence type="predicted"/>
<feature type="domain" description="PAS" evidence="1">
    <location>
        <begin position="257"/>
        <end position="312"/>
    </location>
</feature>
<evidence type="ECO:0000259" key="1">
    <source>
        <dbReference type="PROSITE" id="PS50112"/>
    </source>
</evidence>
<dbReference type="NCBIfam" id="TIGR00229">
    <property type="entry name" value="sensory_box"/>
    <property type="match status" value="2"/>
</dbReference>
<dbReference type="InterPro" id="IPR035965">
    <property type="entry name" value="PAS-like_dom_sf"/>
</dbReference>
<dbReference type="InterPro" id="IPR013655">
    <property type="entry name" value="PAS_fold_3"/>
</dbReference>
<dbReference type="OrthoDB" id="411251at2759"/>
<reference evidence="2" key="1">
    <citation type="submission" date="2020-12" db="EMBL/GenBank/DDBJ databases">
        <title>Metabolic potential, ecology and presence of endohyphal bacteria is reflected in genomic diversity of Mucoromycotina.</title>
        <authorList>
            <person name="Muszewska A."/>
            <person name="Okrasinska A."/>
            <person name="Steczkiewicz K."/>
            <person name="Drgas O."/>
            <person name="Orlowska M."/>
            <person name="Perlinska-Lenart U."/>
            <person name="Aleksandrzak-Piekarczyk T."/>
            <person name="Szatraj K."/>
            <person name="Zielenkiewicz U."/>
            <person name="Pilsyk S."/>
            <person name="Malc E."/>
            <person name="Mieczkowski P."/>
            <person name="Kruszewska J.S."/>
            <person name="Biernat P."/>
            <person name="Pawlowska J."/>
        </authorList>
    </citation>
    <scope>NUCLEOTIDE SEQUENCE</scope>
    <source>
        <strain evidence="2">CBS 226.32</strain>
    </source>
</reference>
<dbReference type="Pfam" id="PF08447">
    <property type="entry name" value="PAS_3"/>
    <property type="match status" value="2"/>
</dbReference>
<dbReference type="EMBL" id="JAEPRC010000481">
    <property type="protein sequence ID" value="KAG2196370.1"/>
    <property type="molecule type" value="Genomic_DNA"/>
</dbReference>
<protein>
    <recommendedName>
        <fullName evidence="1">PAS domain-containing protein</fullName>
    </recommendedName>
</protein>
<dbReference type="CDD" id="cd00130">
    <property type="entry name" value="PAS"/>
    <property type="match status" value="3"/>
</dbReference>
<dbReference type="PANTHER" id="PTHR23042">
    <property type="entry name" value="CIRCADIAN PROTEIN CLOCK/ARNT/BMAL/PAS"/>
    <property type="match status" value="1"/>
</dbReference>
<dbReference type="SMART" id="SM00091">
    <property type="entry name" value="PAS"/>
    <property type="match status" value="3"/>
</dbReference>
<dbReference type="InterPro" id="IPR000014">
    <property type="entry name" value="PAS"/>
</dbReference>
<evidence type="ECO:0000313" key="2">
    <source>
        <dbReference type="EMBL" id="KAG2196370.1"/>
    </source>
</evidence>
<gene>
    <name evidence="2" type="ORF">INT46_009077</name>
</gene>
<keyword evidence="3" id="KW-1185">Reference proteome</keyword>
<dbReference type="InterPro" id="IPR050933">
    <property type="entry name" value="Circadian_TF"/>
</dbReference>
<feature type="domain" description="PAS" evidence="1">
    <location>
        <begin position="1"/>
        <end position="63"/>
    </location>
</feature>